<reference evidence="4" key="1">
    <citation type="journal article" date="2020" name="Stud. Mycol.">
        <title>101 Dothideomycetes genomes: A test case for predicting lifestyles and emergence of pathogens.</title>
        <authorList>
            <person name="Haridas S."/>
            <person name="Albert R."/>
            <person name="Binder M."/>
            <person name="Bloem J."/>
            <person name="LaButti K."/>
            <person name="Salamov A."/>
            <person name="Andreopoulos B."/>
            <person name="Baker S."/>
            <person name="Barry K."/>
            <person name="Bills G."/>
            <person name="Bluhm B."/>
            <person name="Cannon C."/>
            <person name="Castanera R."/>
            <person name="Culley D."/>
            <person name="Daum C."/>
            <person name="Ezra D."/>
            <person name="Gonzalez J."/>
            <person name="Henrissat B."/>
            <person name="Kuo A."/>
            <person name="Liang C."/>
            <person name="Lipzen A."/>
            <person name="Lutzoni F."/>
            <person name="Magnuson J."/>
            <person name="Mondo S."/>
            <person name="Nolan M."/>
            <person name="Ohm R."/>
            <person name="Pangilinan J."/>
            <person name="Park H.-J."/>
            <person name="Ramirez L."/>
            <person name="Alfaro M."/>
            <person name="Sun H."/>
            <person name="Tritt A."/>
            <person name="Yoshinaga Y."/>
            <person name="Zwiers L.-H."/>
            <person name="Turgeon B."/>
            <person name="Goodwin S."/>
            <person name="Spatafora J."/>
            <person name="Crous P."/>
            <person name="Grigoriev I."/>
        </authorList>
    </citation>
    <scope>NUCLEOTIDE SEQUENCE [LARGE SCALE GENOMIC DNA]</scope>
    <source>
        <strain evidence="4">CBS 304.66</strain>
    </source>
</reference>
<evidence type="ECO:0000313" key="4">
    <source>
        <dbReference type="Proteomes" id="UP000800093"/>
    </source>
</evidence>
<feature type="compositionally biased region" description="Basic and acidic residues" evidence="1">
    <location>
        <begin position="392"/>
        <end position="402"/>
    </location>
</feature>
<dbReference type="AlphaFoldDB" id="A0A9P4N5T1"/>
<name>A0A9P4N5T1_9PLEO</name>
<evidence type="ECO:0000256" key="2">
    <source>
        <dbReference type="SAM" id="Phobius"/>
    </source>
</evidence>
<keyword evidence="4" id="KW-1185">Reference proteome</keyword>
<feature type="region of interest" description="Disordered" evidence="1">
    <location>
        <begin position="392"/>
        <end position="412"/>
    </location>
</feature>
<gene>
    <name evidence="3" type="ORF">CC78DRAFT_596799</name>
</gene>
<keyword evidence="2" id="KW-1133">Transmembrane helix</keyword>
<evidence type="ECO:0000256" key="1">
    <source>
        <dbReference type="SAM" id="MobiDB-lite"/>
    </source>
</evidence>
<keyword evidence="2" id="KW-0812">Transmembrane</keyword>
<dbReference type="Proteomes" id="UP000800093">
    <property type="component" value="Unassembled WGS sequence"/>
</dbReference>
<keyword evidence="2" id="KW-0472">Membrane</keyword>
<protein>
    <submittedName>
        <fullName evidence="3">Uncharacterized protein</fullName>
    </submittedName>
</protein>
<comment type="caution">
    <text evidence="3">The sequence shown here is derived from an EMBL/GenBank/DDBJ whole genome shotgun (WGS) entry which is preliminary data.</text>
</comment>
<organism evidence="3 4">
    <name type="scientific">Lojkania enalia</name>
    <dbReference type="NCBI Taxonomy" id="147567"/>
    <lineage>
        <taxon>Eukaryota</taxon>
        <taxon>Fungi</taxon>
        <taxon>Dikarya</taxon>
        <taxon>Ascomycota</taxon>
        <taxon>Pezizomycotina</taxon>
        <taxon>Dothideomycetes</taxon>
        <taxon>Pleosporomycetidae</taxon>
        <taxon>Pleosporales</taxon>
        <taxon>Pleosporales incertae sedis</taxon>
        <taxon>Lojkania</taxon>
    </lineage>
</organism>
<feature type="transmembrane region" description="Helical" evidence="2">
    <location>
        <begin position="366"/>
        <end position="385"/>
    </location>
</feature>
<feature type="region of interest" description="Disordered" evidence="1">
    <location>
        <begin position="149"/>
        <end position="186"/>
    </location>
</feature>
<sequence length="427" mass="45855">ATERLRQRSEITQPHGTGVSARARRVRVFDGLIFFFSLVLGTRKLKGIMARREESGEHGRHKTCIGRIMTYSWLGTYCTGTGQVCGLQSATQEGFRCQLLARQACSSLVELGRAAAKACVRVRCGSISKVRGEAFRTMGAWPAARCKRETGAAASQEPRPASGSASEAVGSGEDRPTRRKSLRFSRIRETSDGLVESAEICTPEAAPARTAQAGPRACGLWNGCVPSNSLDSRLMVWQWQKRISTPPRPPPACLPCMKHVCDTARRETRSASVPQQHSVGGSRVWPPHTGPLCPGASSAGESRGVPAASSPSAAKPSWRMLLAWKYRGHGGHGGDPAGSLWLVARVVHEGRSRGAARQLACYCYCYSAALLLFCSAALLLCCSAARGMRKADKDKGNEHPHDGPTNTPANTDAAFLMPCRTARPGCL</sequence>
<feature type="compositionally biased region" description="Low complexity" evidence="1">
    <location>
        <begin position="161"/>
        <end position="171"/>
    </location>
</feature>
<evidence type="ECO:0000313" key="3">
    <source>
        <dbReference type="EMBL" id="KAF2266518.1"/>
    </source>
</evidence>
<accession>A0A9P4N5T1</accession>
<dbReference type="EMBL" id="ML986598">
    <property type="protein sequence ID" value="KAF2266518.1"/>
    <property type="molecule type" value="Genomic_DNA"/>
</dbReference>
<feature type="non-terminal residue" evidence="3">
    <location>
        <position position="1"/>
    </location>
</feature>
<proteinExistence type="predicted"/>